<keyword evidence="3" id="KW-1185">Reference proteome</keyword>
<dbReference type="AlphaFoldDB" id="A0A8G0LMS8"/>
<organism evidence="2 3">
    <name type="scientific">Trichoderma simmonsii</name>
    <dbReference type="NCBI Taxonomy" id="1491479"/>
    <lineage>
        <taxon>Eukaryota</taxon>
        <taxon>Fungi</taxon>
        <taxon>Dikarya</taxon>
        <taxon>Ascomycota</taxon>
        <taxon>Pezizomycotina</taxon>
        <taxon>Sordariomycetes</taxon>
        <taxon>Hypocreomycetidae</taxon>
        <taxon>Hypocreales</taxon>
        <taxon>Hypocreaceae</taxon>
        <taxon>Trichoderma</taxon>
    </lineage>
</organism>
<gene>
    <name evidence="2" type="ORF">H0G86_011115</name>
</gene>
<feature type="region of interest" description="Disordered" evidence="1">
    <location>
        <begin position="77"/>
        <end position="102"/>
    </location>
</feature>
<evidence type="ECO:0000313" key="2">
    <source>
        <dbReference type="EMBL" id="QYT04189.1"/>
    </source>
</evidence>
<dbReference type="Proteomes" id="UP000826661">
    <property type="component" value="Chromosome VI"/>
</dbReference>
<sequence length="102" mass="11206">MCRLVIFSGTCTTCGEEQIWEDLTQQLSCLEAKNNGVFGDCSKGVYQEQHHFDQECDQCSEEDEGIGDVEEVGAEAEEGLVAHGKRGASEERSTSSRKKAKT</sequence>
<accession>A0A8G0LMS8</accession>
<dbReference type="EMBL" id="CP075869">
    <property type="protein sequence ID" value="QYT04189.1"/>
    <property type="molecule type" value="Genomic_DNA"/>
</dbReference>
<evidence type="ECO:0000313" key="3">
    <source>
        <dbReference type="Proteomes" id="UP000826661"/>
    </source>
</evidence>
<protein>
    <submittedName>
        <fullName evidence="2">Uncharacterized protein</fullName>
    </submittedName>
</protein>
<reference evidence="2 3" key="1">
    <citation type="journal article" date="2021" name="BMC Genomics">
        <title>Telomere-to-telomere genome assembly of asparaginase-producing Trichoderma simmonsii.</title>
        <authorList>
            <person name="Chung D."/>
            <person name="Kwon Y.M."/>
            <person name="Yang Y."/>
        </authorList>
    </citation>
    <scope>NUCLEOTIDE SEQUENCE [LARGE SCALE GENOMIC DNA]</scope>
    <source>
        <strain evidence="2 3">GH-Sj1</strain>
    </source>
</reference>
<proteinExistence type="predicted"/>
<evidence type="ECO:0000256" key="1">
    <source>
        <dbReference type="SAM" id="MobiDB-lite"/>
    </source>
</evidence>
<name>A0A8G0LMS8_9HYPO</name>